<gene>
    <name evidence="1" type="ORF">BCF53_1321</name>
</gene>
<dbReference type="Proteomes" id="UP000295793">
    <property type="component" value="Unassembled WGS sequence"/>
</dbReference>
<name>A0A4V2UIC8_9GAMM</name>
<sequence length="50" mass="5945">MSYMSCQDKAELALDPVRLSLSDYRKYQLALFFWAIQEFSANHCQSYFDL</sequence>
<accession>A0A4V2UIC8</accession>
<keyword evidence="2" id="KW-1185">Reference proteome</keyword>
<protein>
    <submittedName>
        <fullName evidence="1">Uncharacterized protein</fullName>
    </submittedName>
</protein>
<evidence type="ECO:0000313" key="1">
    <source>
        <dbReference type="EMBL" id="TCS35680.1"/>
    </source>
</evidence>
<organism evidence="1 2">
    <name type="scientific">Reinekea marinisedimentorum</name>
    <dbReference type="NCBI Taxonomy" id="230495"/>
    <lineage>
        <taxon>Bacteria</taxon>
        <taxon>Pseudomonadati</taxon>
        <taxon>Pseudomonadota</taxon>
        <taxon>Gammaproteobacteria</taxon>
        <taxon>Oceanospirillales</taxon>
        <taxon>Saccharospirillaceae</taxon>
        <taxon>Reinekea</taxon>
    </lineage>
</organism>
<comment type="caution">
    <text evidence="1">The sequence shown here is derived from an EMBL/GenBank/DDBJ whole genome shotgun (WGS) entry which is preliminary data.</text>
</comment>
<dbReference type="AlphaFoldDB" id="A0A4V2UIC8"/>
<reference evidence="1 2" key="1">
    <citation type="submission" date="2019-03" db="EMBL/GenBank/DDBJ databases">
        <title>Genomic Encyclopedia of Archaeal and Bacterial Type Strains, Phase II (KMG-II): from individual species to whole genera.</title>
        <authorList>
            <person name="Goeker M."/>
        </authorList>
    </citation>
    <scope>NUCLEOTIDE SEQUENCE [LARGE SCALE GENOMIC DNA]</scope>
    <source>
        <strain evidence="1 2">DSM 15388</strain>
    </source>
</reference>
<proteinExistence type="predicted"/>
<evidence type="ECO:0000313" key="2">
    <source>
        <dbReference type="Proteomes" id="UP000295793"/>
    </source>
</evidence>
<dbReference type="EMBL" id="SLZR01000032">
    <property type="protein sequence ID" value="TCS35680.1"/>
    <property type="molecule type" value="Genomic_DNA"/>
</dbReference>